<organism evidence="11">
    <name type="scientific">Timema californicum</name>
    <name type="common">California timema</name>
    <name type="synonym">Walking stick</name>
    <dbReference type="NCBI Taxonomy" id="61474"/>
    <lineage>
        <taxon>Eukaryota</taxon>
        <taxon>Metazoa</taxon>
        <taxon>Ecdysozoa</taxon>
        <taxon>Arthropoda</taxon>
        <taxon>Hexapoda</taxon>
        <taxon>Insecta</taxon>
        <taxon>Pterygota</taxon>
        <taxon>Neoptera</taxon>
        <taxon>Polyneoptera</taxon>
        <taxon>Phasmatodea</taxon>
        <taxon>Timematodea</taxon>
        <taxon>Timematoidea</taxon>
        <taxon>Timematidae</taxon>
        <taxon>Timema</taxon>
    </lineage>
</organism>
<evidence type="ECO:0000256" key="10">
    <source>
        <dbReference type="SAM" id="Phobius"/>
    </source>
</evidence>
<keyword evidence="5" id="KW-0999">Mitochondrion inner membrane</keyword>
<dbReference type="Pfam" id="PF07096">
    <property type="entry name" value="DUF1358"/>
    <property type="match status" value="1"/>
</dbReference>
<reference evidence="11" key="1">
    <citation type="submission" date="2020-11" db="EMBL/GenBank/DDBJ databases">
        <authorList>
            <person name="Tran Van P."/>
        </authorList>
    </citation>
    <scope>NUCLEOTIDE SEQUENCE</scope>
</reference>
<proteinExistence type="inferred from homology"/>
<comment type="function">
    <text evidence="9">Scaffold protein that participates in the c-ring assembly of mitochondrial ATP synthase (F(1)F(0) ATP synthase or complex V) by facilitating the membrane insertion and oligomer formation of the subunit c/ATP5MC3. Participates in the incorporation of the c-ring into vestigial complexes. Additionally influences the incorporation of subunits MT-ATP6, MT-ATP8, ATP5MJ, and ATP5MK in the ATP synthase.</text>
</comment>
<evidence type="ECO:0000256" key="1">
    <source>
        <dbReference type="ARBA" id="ARBA00004448"/>
    </source>
</evidence>
<gene>
    <name evidence="11" type="ORF">TCMB3V08_LOCUS1413</name>
</gene>
<keyword evidence="6 10" id="KW-1133">Transmembrane helix</keyword>
<sequence>MVSIKRHPLNAIEKGMGGNKRLFIVEPRMSEETKLKNSSTDTSFKIKAGLFLASVAGAASIIGFGSTLAAAKKQDAVSFNKGVLGSIEMTETEACLQKGPGQTPFVTSNIVFNEAGTNTCTDVRTNYLVTDQLYRLEMAHDVQLMMLRSWSFIISQMVYDYKQDSEIICGHRNTVICLPTIVNEGLGDKYWFSQPPCHIERSVKNVTEAFEKIFPNFEVEEDMRVGEVTPSPDPQSDALGNIPRSCWKCLQHATITVRTFQVVKRFIDSFESNEATTIKVVQELLSDPEIAVHPTKIRTSISPSSAVALNTRSALANYATEPEEVNPHLCGGRVENHLIKTTPSSPERDSNLDLPILGSLALYKTSVLANYATEAGNMQNINSVETSRLMHAATQQMLRAGVDFSRIHCITGNIVILRHLSVSSPLGPRLLGQCWWRVTCTISVRGETAAYRLVQGSGICTGQCLEEEEERESDLRSEEEESSFCELESTVKLDSVVLTVADWCTCQVLFALDSELKEILLCCEERDTEEQNCCEEMEEALSCSVPITDPGAIGGRSVLNRGDLLGQSDVWPSTNETFSPPERMWGCSVDVLDELSQQQHEELPFSNDEPVHLVSMETHRRAEAIRRARCCPLDLAVQSGCSRIQTPCFDKLFCMYGGSEGVAVLTDSPAAVNCFGHQPHRWTSFCNKSPILAFSSSSHAVVPRQSVGSSRASRGLICLRANRPTSRLMLPFHIGSNTDAKSNVLTGQESEPKPPTPLKDHTCVSQLPESRLPADALSSDEVSSGDLLRRLILSKLAVSPEPLPLLFSMSESSTKELSRFIVGQGGEQSIEGACWMWEGRWRRLGGSGGGSLDGGTKAAYLAGCGGLGGGLASSTDSELCECGIVCPECLSKTDEDVCSRI</sequence>
<evidence type="ECO:0000256" key="3">
    <source>
        <dbReference type="ARBA" id="ARBA00013934"/>
    </source>
</evidence>
<dbReference type="EMBL" id="OE179382">
    <property type="protein sequence ID" value="CAD7568652.1"/>
    <property type="molecule type" value="Genomic_DNA"/>
</dbReference>
<protein>
    <recommendedName>
        <fullName evidence="3">Transmembrane protein 242</fullName>
    </recommendedName>
</protein>
<evidence type="ECO:0000256" key="9">
    <source>
        <dbReference type="ARBA" id="ARBA00045905"/>
    </source>
</evidence>
<keyword evidence="4 10" id="KW-0812">Transmembrane</keyword>
<dbReference type="AlphaFoldDB" id="A0A7R9P3W0"/>
<evidence type="ECO:0000256" key="6">
    <source>
        <dbReference type="ARBA" id="ARBA00022989"/>
    </source>
</evidence>
<comment type="similarity">
    <text evidence="2">Belongs to the TMEM242 family.</text>
</comment>
<comment type="subcellular location">
    <subcellularLocation>
        <location evidence="1">Mitochondrion inner membrane</location>
        <topology evidence="1">Multi-pass membrane protein</topology>
    </subcellularLocation>
</comment>
<name>A0A7R9P3W0_TIMCA</name>
<accession>A0A7R9P3W0</accession>
<dbReference type="GO" id="GO:0005743">
    <property type="term" value="C:mitochondrial inner membrane"/>
    <property type="evidence" value="ECO:0007669"/>
    <property type="project" value="UniProtKB-SubCell"/>
</dbReference>
<evidence type="ECO:0000256" key="4">
    <source>
        <dbReference type="ARBA" id="ARBA00022692"/>
    </source>
</evidence>
<evidence type="ECO:0000256" key="2">
    <source>
        <dbReference type="ARBA" id="ARBA00007570"/>
    </source>
</evidence>
<evidence type="ECO:0000313" key="11">
    <source>
        <dbReference type="EMBL" id="CAD7568652.1"/>
    </source>
</evidence>
<dbReference type="PANTHER" id="PTHR13141:SF4">
    <property type="entry name" value="TRANSMEMBRANE PROTEIN 242"/>
    <property type="match status" value="1"/>
</dbReference>
<keyword evidence="7" id="KW-0496">Mitochondrion</keyword>
<dbReference type="PANTHER" id="PTHR13141">
    <property type="entry name" value="TRANSMEMBRANE PROTEIN 242"/>
    <property type="match status" value="1"/>
</dbReference>
<evidence type="ECO:0000256" key="5">
    <source>
        <dbReference type="ARBA" id="ARBA00022792"/>
    </source>
</evidence>
<evidence type="ECO:0000256" key="7">
    <source>
        <dbReference type="ARBA" id="ARBA00023128"/>
    </source>
</evidence>
<feature type="transmembrane region" description="Helical" evidence="10">
    <location>
        <begin position="48"/>
        <end position="71"/>
    </location>
</feature>
<evidence type="ECO:0000256" key="8">
    <source>
        <dbReference type="ARBA" id="ARBA00023136"/>
    </source>
</evidence>
<keyword evidence="8 10" id="KW-0472">Membrane</keyword>
<dbReference type="InterPro" id="IPR009792">
    <property type="entry name" value="TMEM242"/>
</dbReference>